<sequence length="471" mass="51109">MSKDISWLPGHELRRLIAERKLSVVEVIDHFLDRIAKLDPVLHAFDVVDPQGAREQALAAQEAVDKGEPLGPLHGIPVGIMDGIKVKGFRNPLWGSDAAAYDALCVERLRKAGAIIVGTTATYYWEPLDRPRNPWDLTRDSGNSSRGSAVAVASGMLPVAIGMDGAGSTRLPASWSGCQGVNPSRGLVAHVDYEDPSLVLTQTMGPIARTARDCALVLQVIGGRDGRDFISTQFALPDYQAALEQGIDGLRLAWTDDFGWSRAQWVDETEDLTAIARKAAMELAEKGATVDTPQLHFQEPRGSMFMLGRIFSAMGYEPPMDMEHYSERVNAIDEAWGWPVDGTGFTMPEVPEPDAEMYRQAAETRAALLDEFYGALENHDAILSLTTPMEPRPLAEWGLGGRDFTMTSYSAHTALANVIGVAAMSVPCGFHNGLPVGLQIMVLPGKEDLMLRIAQAIEQAHPVPYPPASAA</sequence>
<reference evidence="3 4" key="1">
    <citation type="submission" date="2014-10" db="EMBL/GenBank/DDBJ databases">
        <title>Genome sequence of Novosphingobium malaysiense MUSC 273(T).</title>
        <authorList>
            <person name="Lee L.-H."/>
        </authorList>
    </citation>
    <scope>NUCLEOTIDE SEQUENCE [LARGE SCALE GENOMIC DNA]</scope>
    <source>
        <strain evidence="3 4">MUSC 273</strain>
    </source>
</reference>
<name>A0A0B1ZIJ7_9SPHN</name>
<evidence type="ECO:0000313" key="4">
    <source>
        <dbReference type="Proteomes" id="UP000031057"/>
    </source>
</evidence>
<evidence type="ECO:0000259" key="2">
    <source>
        <dbReference type="Pfam" id="PF01425"/>
    </source>
</evidence>
<dbReference type="PANTHER" id="PTHR11895">
    <property type="entry name" value="TRANSAMIDASE"/>
    <property type="match status" value="1"/>
</dbReference>
<keyword evidence="4" id="KW-1185">Reference proteome</keyword>
<dbReference type="OrthoDB" id="7490557at2"/>
<gene>
    <name evidence="3" type="ORF">LK12_17325</name>
</gene>
<dbReference type="Pfam" id="PF01425">
    <property type="entry name" value="Amidase"/>
    <property type="match status" value="1"/>
</dbReference>
<dbReference type="PANTHER" id="PTHR11895:SF7">
    <property type="entry name" value="GLUTAMYL-TRNA(GLN) AMIDOTRANSFERASE SUBUNIT A, MITOCHONDRIAL"/>
    <property type="match status" value="1"/>
</dbReference>
<protein>
    <recommendedName>
        <fullName evidence="2">Amidase domain-containing protein</fullName>
    </recommendedName>
</protein>
<evidence type="ECO:0000313" key="3">
    <source>
        <dbReference type="EMBL" id="KHK90357.1"/>
    </source>
</evidence>
<dbReference type="RefSeq" id="WP_039286600.1">
    <property type="nucleotide sequence ID" value="NZ_JTDI01000005.1"/>
</dbReference>
<accession>A0A0B1ZIJ7</accession>
<dbReference type="AlphaFoldDB" id="A0A0B1ZIJ7"/>
<dbReference type="InterPro" id="IPR036928">
    <property type="entry name" value="AS_sf"/>
</dbReference>
<dbReference type="InterPro" id="IPR023631">
    <property type="entry name" value="Amidase_dom"/>
</dbReference>
<dbReference type="GO" id="GO:0003824">
    <property type="term" value="F:catalytic activity"/>
    <property type="evidence" value="ECO:0007669"/>
    <property type="project" value="InterPro"/>
</dbReference>
<comment type="caution">
    <text evidence="3">The sequence shown here is derived from an EMBL/GenBank/DDBJ whole genome shotgun (WGS) entry which is preliminary data.</text>
</comment>
<dbReference type="Proteomes" id="UP000031057">
    <property type="component" value="Unassembled WGS sequence"/>
</dbReference>
<dbReference type="EMBL" id="JTDI01000005">
    <property type="protein sequence ID" value="KHK90357.1"/>
    <property type="molecule type" value="Genomic_DNA"/>
</dbReference>
<dbReference type="Gene3D" id="3.90.1300.10">
    <property type="entry name" value="Amidase signature (AS) domain"/>
    <property type="match status" value="1"/>
</dbReference>
<dbReference type="STRING" id="1348853.LK12_17325"/>
<evidence type="ECO:0000256" key="1">
    <source>
        <dbReference type="ARBA" id="ARBA00009199"/>
    </source>
</evidence>
<dbReference type="SUPFAM" id="SSF75304">
    <property type="entry name" value="Amidase signature (AS) enzymes"/>
    <property type="match status" value="1"/>
</dbReference>
<proteinExistence type="inferred from homology"/>
<organism evidence="3 4">
    <name type="scientific">Novosphingobium malaysiense</name>
    <dbReference type="NCBI Taxonomy" id="1348853"/>
    <lineage>
        <taxon>Bacteria</taxon>
        <taxon>Pseudomonadati</taxon>
        <taxon>Pseudomonadota</taxon>
        <taxon>Alphaproteobacteria</taxon>
        <taxon>Sphingomonadales</taxon>
        <taxon>Sphingomonadaceae</taxon>
        <taxon>Novosphingobium</taxon>
    </lineage>
</organism>
<feature type="domain" description="Amidase" evidence="2">
    <location>
        <begin position="26"/>
        <end position="451"/>
    </location>
</feature>
<comment type="similarity">
    <text evidence="1">Belongs to the amidase family.</text>
</comment>
<dbReference type="InterPro" id="IPR000120">
    <property type="entry name" value="Amidase"/>
</dbReference>